<organism evidence="2 3">
    <name type="scientific">Arthrobacter burdickii</name>
    <dbReference type="NCBI Taxonomy" id="3035920"/>
    <lineage>
        <taxon>Bacteria</taxon>
        <taxon>Bacillati</taxon>
        <taxon>Actinomycetota</taxon>
        <taxon>Actinomycetes</taxon>
        <taxon>Micrococcales</taxon>
        <taxon>Micrococcaceae</taxon>
        <taxon>Arthrobacter</taxon>
    </lineage>
</organism>
<reference evidence="2" key="1">
    <citation type="submission" date="2023-06" db="EMBL/GenBank/DDBJ databases">
        <title>MT1 and MT2 Draft Genomes of Novel Species.</title>
        <authorList>
            <person name="Venkateswaran K."/>
        </authorList>
    </citation>
    <scope>NUCLEOTIDE SEQUENCE</scope>
    <source>
        <strain evidence="2">IIF3SC-B10</strain>
    </source>
</reference>
<dbReference type="RefSeq" id="WP_301225896.1">
    <property type="nucleotide sequence ID" value="NZ_JAROCG010000001.1"/>
</dbReference>
<gene>
    <name evidence="2" type="ORF">P5G52_06845</name>
</gene>
<feature type="region of interest" description="Disordered" evidence="1">
    <location>
        <begin position="19"/>
        <end position="64"/>
    </location>
</feature>
<sequence length="100" mass="9875">MSPSDFTGVPLRVAAVSDPAAATDAATRIPGPLADGTPLDPVEVAAWHSPDDDRGTDYEDPAILRAGDSGQTFSAVVEAGPPADLPGCSASAIGDGDGGE</sequence>
<name>A0ABT8JZI1_9MICC</name>
<comment type="caution">
    <text evidence="2">The sequence shown here is derived from an EMBL/GenBank/DDBJ whole genome shotgun (WGS) entry which is preliminary data.</text>
</comment>
<evidence type="ECO:0000256" key="1">
    <source>
        <dbReference type="SAM" id="MobiDB-lite"/>
    </source>
</evidence>
<feature type="region of interest" description="Disordered" evidence="1">
    <location>
        <begin position="77"/>
        <end position="100"/>
    </location>
</feature>
<protein>
    <submittedName>
        <fullName evidence="2">Uncharacterized protein</fullName>
    </submittedName>
</protein>
<dbReference type="EMBL" id="JAROCG010000001">
    <property type="protein sequence ID" value="MDN4610585.1"/>
    <property type="molecule type" value="Genomic_DNA"/>
</dbReference>
<accession>A0ABT8JZI1</accession>
<evidence type="ECO:0000313" key="3">
    <source>
        <dbReference type="Proteomes" id="UP001174209"/>
    </source>
</evidence>
<proteinExistence type="predicted"/>
<dbReference type="Proteomes" id="UP001174209">
    <property type="component" value="Unassembled WGS sequence"/>
</dbReference>
<evidence type="ECO:0000313" key="2">
    <source>
        <dbReference type="EMBL" id="MDN4610585.1"/>
    </source>
</evidence>
<keyword evidence="3" id="KW-1185">Reference proteome</keyword>